<evidence type="ECO:0000313" key="4">
    <source>
        <dbReference type="Proteomes" id="UP000028058"/>
    </source>
</evidence>
<gene>
    <name evidence="3" type="ORF">SFRA_032285</name>
</gene>
<dbReference type="RefSeq" id="WP_050364386.1">
    <property type="nucleotide sequence ID" value="NZ_CP134822.1"/>
</dbReference>
<reference evidence="3 4" key="1">
    <citation type="journal article" date="2014" name="Genome Announc.">
        <title>Draft Genome Sequence of Streptomyces fradiae ATCC 19609, a Strain Highly Sensitive to Antibiotics.</title>
        <authorList>
            <person name="Bekker O.B."/>
            <person name="Klimina K.M."/>
            <person name="Vatlin A.A."/>
            <person name="Zakharevich N.V."/>
            <person name="Kasianov A.S."/>
            <person name="Danilenko V.N."/>
        </authorList>
    </citation>
    <scope>NUCLEOTIDE SEQUENCE [LARGE SCALE GENOMIC DNA]</scope>
    <source>
        <strain evidence="3 4">ATCC 19609</strain>
    </source>
</reference>
<dbReference type="EMBL" id="JNAD02000026">
    <property type="protein sequence ID" value="RKM90110.1"/>
    <property type="molecule type" value="Genomic_DNA"/>
</dbReference>
<accession>A0A3R7EIJ3</accession>
<comment type="pathway">
    <text evidence="1">Cofactor biosynthesis; thiamine diphosphate biosynthesis.</text>
</comment>
<protein>
    <submittedName>
        <fullName evidence="3">Transcriptional regulator</fullName>
    </submittedName>
</protein>
<dbReference type="SUPFAM" id="SSF48613">
    <property type="entry name" value="Heme oxygenase-like"/>
    <property type="match status" value="1"/>
</dbReference>
<sequence>MVLSAREVLDEAVRELTPDSGGNRFVARVAEGTAPPEALAVFALEQRHIIGSDRRSFLHLADRAAAEPAVEAFFTGLAQGETLALDRLADLEAACGLDADTVRDYEPLPGCQTYPAYVSWLALNAEPVEAVIALTANFAAWGNYCAEMSRGLRRHYGFTDAACGFVDFFATPAPEVTEQALDAVQSGLDAGLRFGRRAVHHYGLLLQTYELMFWDTLAEPAAVRRPAESRRDGSRAGT</sequence>
<dbReference type="Pfam" id="PF03070">
    <property type="entry name" value="TENA_THI-4"/>
    <property type="match status" value="1"/>
</dbReference>
<dbReference type="Proteomes" id="UP000028058">
    <property type="component" value="Unassembled WGS sequence"/>
</dbReference>
<feature type="domain" description="Thiaminase-2/PQQC" evidence="2">
    <location>
        <begin position="25"/>
        <end position="153"/>
    </location>
</feature>
<dbReference type="Gene3D" id="1.20.910.10">
    <property type="entry name" value="Heme oxygenase-like"/>
    <property type="match status" value="1"/>
</dbReference>
<dbReference type="InterPro" id="IPR004305">
    <property type="entry name" value="Thiaminase-2/PQQC"/>
</dbReference>
<proteinExistence type="predicted"/>
<comment type="caution">
    <text evidence="3">The sequence shown here is derived from an EMBL/GenBank/DDBJ whole genome shotgun (WGS) entry which is preliminary data.</text>
</comment>
<evidence type="ECO:0000259" key="2">
    <source>
        <dbReference type="Pfam" id="PF03070"/>
    </source>
</evidence>
<keyword evidence="4" id="KW-1185">Reference proteome</keyword>
<dbReference type="InterPro" id="IPR016084">
    <property type="entry name" value="Haem_Oase-like_multi-hlx"/>
</dbReference>
<name>A0A3R7EIJ3_9ACTN</name>
<dbReference type="OrthoDB" id="3467339at2"/>
<evidence type="ECO:0000313" key="3">
    <source>
        <dbReference type="EMBL" id="RKM90110.1"/>
    </source>
</evidence>
<evidence type="ECO:0000256" key="1">
    <source>
        <dbReference type="ARBA" id="ARBA00004948"/>
    </source>
</evidence>
<organism evidence="3 4">
    <name type="scientific">Streptomyces xinghaiensis</name>
    <dbReference type="NCBI Taxonomy" id="1038928"/>
    <lineage>
        <taxon>Bacteria</taxon>
        <taxon>Bacillati</taxon>
        <taxon>Actinomycetota</taxon>
        <taxon>Actinomycetes</taxon>
        <taxon>Kitasatosporales</taxon>
        <taxon>Streptomycetaceae</taxon>
        <taxon>Streptomyces</taxon>
    </lineage>
</organism>
<dbReference type="AlphaFoldDB" id="A0A3R7EIJ3"/>